<dbReference type="PROSITE" id="PS51186">
    <property type="entry name" value="GNAT"/>
    <property type="match status" value="1"/>
</dbReference>
<evidence type="ECO:0000259" key="2">
    <source>
        <dbReference type="PROSITE" id="PS51186"/>
    </source>
</evidence>
<dbReference type="Proteomes" id="UP000546031">
    <property type="component" value="Unassembled WGS sequence"/>
</dbReference>
<dbReference type="InterPro" id="IPR050769">
    <property type="entry name" value="NAT_camello-type"/>
</dbReference>
<evidence type="ECO:0000313" key="4">
    <source>
        <dbReference type="Proteomes" id="UP000546031"/>
    </source>
</evidence>
<dbReference type="PANTHER" id="PTHR13947:SF37">
    <property type="entry name" value="LD18367P"/>
    <property type="match status" value="1"/>
</dbReference>
<dbReference type="SUPFAM" id="SSF55729">
    <property type="entry name" value="Acyl-CoA N-acyltransferases (Nat)"/>
    <property type="match status" value="1"/>
</dbReference>
<dbReference type="CDD" id="cd04301">
    <property type="entry name" value="NAT_SF"/>
    <property type="match status" value="1"/>
</dbReference>
<reference evidence="3 4" key="1">
    <citation type="submission" date="2020-06" db="EMBL/GenBank/DDBJ databases">
        <title>Altererythrobacter lutimaris sp. nov., a marine bacterium isolated from a tidal flat.</title>
        <authorList>
            <person name="Kim D."/>
            <person name="Yoo Y."/>
            <person name="Kim J.-J."/>
        </authorList>
    </citation>
    <scope>NUCLEOTIDE SEQUENCE [LARGE SCALE GENOMIC DNA]</scope>
    <source>
        <strain evidence="3 4">JGD-16</strain>
    </source>
</reference>
<keyword evidence="4" id="KW-1185">Reference proteome</keyword>
<dbReference type="PANTHER" id="PTHR13947">
    <property type="entry name" value="GNAT FAMILY N-ACETYLTRANSFERASE"/>
    <property type="match status" value="1"/>
</dbReference>
<comment type="caution">
    <text evidence="3">The sequence shown here is derived from an EMBL/GenBank/DDBJ whole genome shotgun (WGS) entry which is preliminary data.</text>
</comment>
<dbReference type="GO" id="GO:0008080">
    <property type="term" value="F:N-acetyltransferase activity"/>
    <property type="evidence" value="ECO:0007669"/>
    <property type="project" value="InterPro"/>
</dbReference>
<name>A0A850H2R7_9SPHN</name>
<sequence>MSNDREWQLRPFKSGDVGLIGARQAILYAEDWGWGQPLEAIIYDICGTFLRDFKEGREQCWVADRDGQMLGGVMLVEEDADTARLRLLYVEPEARGLGVGSGLVKQCTAFAREAGYSRIVLWTHGVLHSARRIYEAEGYRITSTELQSDFGKEELSEHWLLEL</sequence>
<dbReference type="RefSeq" id="WP_176271793.1">
    <property type="nucleotide sequence ID" value="NZ_JABWTA010000001.1"/>
</dbReference>
<gene>
    <name evidence="3" type="ORF">HUO12_00775</name>
</gene>
<dbReference type="Pfam" id="PF00583">
    <property type="entry name" value="Acetyltransf_1"/>
    <property type="match status" value="1"/>
</dbReference>
<organism evidence="3 4">
    <name type="scientific">Altererythrobacter lutimaris</name>
    <dbReference type="NCBI Taxonomy" id="2743979"/>
    <lineage>
        <taxon>Bacteria</taxon>
        <taxon>Pseudomonadati</taxon>
        <taxon>Pseudomonadota</taxon>
        <taxon>Alphaproteobacteria</taxon>
        <taxon>Sphingomonadales</taxon>
        <taxon>Erythrobacteraceae</taxon>
        <taxon>Altererythrobacter</taxon>
    </lineage>
</organism>
<dbReference type="Gene3D" id="3.40.630.30">
    <property type="match status" value="1"/>
</dbReference>
<accession>A0A850H2R7</accession>
<proteinExistence type="predicted"/>
<dbReference type="InterPro" id="IPR000182">
    <property type="entry name" value="GNAT_dom"/>
</dbReference>
<protein>
    <submittedName>
        <fullName evidence="3">GNAT family N-acetyltransferase</fullName>
    </submittedName>
</protein>
<dbReference type="EMBL" id="JABWTA010000001">
    <property type="protein sequence ID" value="NVE93424.1"/>
    <property type="molecule type" value="Genomic_DNA"/>
</dbReference>
<feature type="domain" description="N-acetyltransferase" evidence="2">
    <location>
        <begin position="20"/>
        <end position="163"/>
    </location>
</feature>
<dbReference type="InterPro" id="IPR016181">
    <property type="entry name" value="Acyl_CoA_acyltransferase"/>
</dbReference>
<keyword evidence="1 3" id="KW-0808">Transferase</keyword>
<dbReference type="AlphaFoldDB" id="A0A850H2R7"/>
<evidence type="ECO:0000256" key="1">
    <source>
        <dbReference type="ARBA" id="ARBA00022679"/>
    </source>
</evidence>
<evidence type="ECO:0000313" key="3">
    <source>
        <dbReference type="EMBL" id="NVE93424.1"/>
    </source>
</evidence>